<feature type="region of interest" description="Disordered" evidence="2">
    <location>
        <begin position="1"/>
        <end position="66"/>
    </location>
</feature>
<feature type="region of interest" description="Disordered" evidence="2">
    <location>
        <begin position="918"/>
        <end position="975"/>
    </location>
</feature>
<feature type="compositionally biased region" description="Basic residues" evidence="2">
    <location>
        <begin position="1"/>
        <end position="23"/>
    </location>
</feature>
<gene>
    <name evidence="3" type="ORF">SLS55_008222</name>
</gene>
<name>A0ABR3C9U8_9PEZI</name>
<dbReference type="Proteomes" id="UP001430584">
    <property type="component" value="Unassembled WGS sequence"/>
</dbReference>
<protein>
    <submittedName>
        <fullName evidence="3">Uncharacterized protein</fullName>
    </submittedName>
</protein>
<keyword evidence="1" id="KW-0175">Coiled coil</keyword>
<organism evidence="3 4">
    <name type="scientific">Diplodia seriata</name>
    <dbReference type="NCBI Taxonomy" id="420778"/>
    <lineage>
        <taxon>Eukaryota</taxon>
        <taxon>Fungi</taxon>
        <taxon>Dikarya</taxon>
        <taxon>Ascomycota</taxon>
        <taxon>Pezizomycotina</taxon>
        <taxon>Dothideomycetes</taxon>
        <taxon>Dothideomycetes incertae sedis</taxon>
        <taxon>Botryosphaeriales</taxon>
        <taxon>Botryosphaeriaceae</taxon>
        <taxon>Diplodia</taxon>
    </lineage>
</organism>
<feature type="compositionally biased region" description="Basic and acidic residues" evidence="2">
    <location>
        <begin position="466"/>
        <end position="482"/>
    </location>
</feature>
<reference evidence="3 4" key="1">
    <citation type="submission" date="2024-02" db="EMBL/GenBank/DDBJ databases">
        <title>De novo assembly and annotation of 12 fungi associated with fruit tree decline syndrome in Ontario, Canada.</title>
        <authorList>
            <person name="Sulman M."/>
            <person name="Ellouze W."/>
            <person name="Ilyukhin E."/>
        </authorList>
    </citation>
    <scope>NUCLEOTIDE SEQUENCE [LARGE SCALE GENOMIC DNA]</scope>
    <source>
        <strain evidence="3 4">FDS-637</strain>
    </source>
</reference>
<dbReference type="EMBL" id="JAJVCZ030000008">
    <property type="protein sequence ID" value="KAL0257410.1"/>
    <property type="molecule type" value="Genomic_DNA"/>
</dbReference>
<feature type="region of interest" description="Disordered" evidence="2">
    <location>
        <begin position="413"/>
        <end position="536"/>
    </location>
</feature>
<feature type="coiled-coil region" evidence="1">
    <location>
        <begin position="1001"/>
        <end position="1049"/>
    </location>
</feature>
<evidence type="ECO:0000256" key="1">
    <source>
        <dbReference type="SAM" id="Coils"/>
    </source>
</evidence>
<dbReference type="RefSeq" id="XP_066630439.1">
    <property type="nucleotide sequence ID" value="XM_066779635.1"/>
</dbReference>
<feature type="compositionally biased region" description="Basic and acidic residues" evidence="2">
    <location>
        <begin position="701"/>
        <end position="710"/>
    </location>
</feature>
<feature type="region of interest" description="Disordered" evidence="2">
    <location>
        <begin position="554"/>
        <end position="592"/>
    </location>
</feature>
<feature type="compositionally biased region" description="Basic and acidic residues" evidence="2">
    <location>
        <begin position="33"/>
        <end position="50"/>
    </location>
</feature>
<feature type="region of interest" description="Disordered" evidence="2">
    <location>
        <begin position="83"/>
        <end position="103"/>
    </location>
</feature>
<feature type="region of interest" description="Disordered" evidence="2">
    <location>
        <begin position="685"/>
        <end position="728"/>
    </location>
</feature>
<keyword evidence="4" id="KW-1185">Reference proteome</keyword>
<comment type="caution">
    <text evidence="3">The sequence shown here is derived from an EMBL/GenBank/DDBJ whole genome shotgun (WGS) entry which is preliminary data.</text>
</comment>
<evidence type="ECO:0000256" key="2">
    <source>
        <dbReference type="SAM" id="MobiDB-lite"/>
    </source>
</evidence>
<feature type="compositionally biased region" description="Acidic residues" evidence="2">
    <location>
        <begin position="520"/>
        <end position="531"/>
    </location>
</feature>
<feature type="region of interest" description="Disordered" evidence="2">
    <location>
        <begin position="1083"/>
        <end position="1115"/>
    </location>
</feature>
<feature type="compositionally biased region" description="Polar residues" evidence="2">
    <location>
        <begin position="944"/>
        <end position="961"/>
    </location>
</feature>
<feature type="compositionally biased region" description="Basic and acidic residues" evidence="2">
    <location>
        <begin position="413"/>
        <end position="436"/>
    </location>
</feature>
<dbReference type="GeneID" id="92012307"/>
<evidence type="ECO:0000313" key="4">
    <source>
        <dbReference type="Proteomes" id="UP001430584"/>
    </source>
</evidence>
<sequence length="1139" mass="124367">MTRKGAKGKAKAKASGPKKGKKGKAADELPMDEFARICDDSIKKNERTGEDQLPAPFPKPGPRRSRFKSLAELKAYQAGIVSDSSDDQQTAAGAPPVFDEDGTPHVQYETVTDERDGRLLGIILPNGELRMVLNAETPHDGPLQTRKAEPDEYITHGESVRAATSHQPVGLGITETPFSCDQEANTIYAAELLKNFATVPDPPKDPSATHANAAQWNLHIQELTRAIRAVNAGSVVVNNAFNVGEAGDSGEQLRQRIHLEASFWRAGGVRQQAFWEGGGDQTKVADLITQLRTFVSKEFVKPDAAKARSSMDITHAEMVKWVFRRDNGNHETGDRDFRETFTRMWKDQDNAVEITKNYMDPERKLAHDRGVGREVEQLMPELADAHLAGNVLEVARLRGVVDTRSDDVVRCDCHDCSNSRDMQDSGSTAEKDEKQGVNKCVSSDWPQWDESMQSIQPREAPFNVLKGDKPETGEQPEGDHAPEPSSESPKNPKPSKKKKKNKKKGKKKGKKISNPTPEVVDLEGTEGDTEDFTTAADLPEVHAELVDLTAKPGVLADLPDLPTPANISPPGEDTKDSSATGLSTPIETPPPEEETWDLLAADLSTPIETSPVEEDTTDSTAVDFFTPVKPRISIPIDTPPPEQDIRDTTAVDICTPVKAHPSIPIDTPPPEQDTRGSIAVDLPNLATPVEPELSTPVKTPLPKEDAKDETQLSTPIETPPPKGDVALPTFTEEDMSCAETSVTLSSGESDGKSDVSEILMPKIMAASRIPSITGLDPRAQGFKRVYYFPKNEGSNDLHPEVPPKLVKSVHDRSLNFFCPPSHIECEIDGQGPAAKDPYPREPPNLAGTARHCGMNFLAEPEDETPSPLRHIEAEIGGAEEVVQPWVEDHEKTLQPASPTMGPSAHTGKTEMTPHFAEPFEATVSPPPPESLSEHDSNLPADDSNFPTDDSNFPTDDSNFQTDDADDNMAKTPTSTVPLRVSTGQQTDADLAAIPAWLNKCLQSLVADNEALKERVTNLDAQLQPVIAEKEALREQCAKLESQNEDSKGKIAYLEAFNSKFQNTTEVMTQMKKEMDELLQLSRDTSKPLLGPDDIDESEATASDGMRDEHHGFGGEAVTVDDLMMADVLRRIRRTKSASQ</sequence>
<feature type="compositionally biased region" description="Basic residues" evidence="2">
    <location>
        <begin position="493"/>
        <end position="511"/>
    </location>
</feature>
<proteinExistence type="predicted"/>
<feature type="compositionally biased region" description="Polar residues" evidence="2">
    <location>
        <begin position="440"/>
        <end position="456"/>
    </location>
</feature>
<evidence type="ECO:0000313" key="3">
    <source>
        <dbReference type="EMBL" id="KAL0257410.1"/>
    </source>
</evidence>
<accession>A0ABR3C9U8</accession>